<dbReference type="HOGENOM" id="CLU_1482743_0_0_1"/>
<evidence type="ECO:0000313" key="2">
    <source>
        <dbReference type="EMBL" id="ESA12863.1"/>
    </source>
</evidence>
<feature type="compositionally biased region" description="Basic and acidic residues" evidence="1">
    <location>
        <begin position="64"/>
        <end position="87"/>
    </location>
</feature>
<reference evidence="2" key="1">
    <citation type="submission" date="2013-07" db="EMBL/GenBank/DDBJ databases">
        <title>The genome of an arbuscular mycorrhizal fungus provides insights into the evolution of the oldest plant symbiosis.</title>
        <authorList>
            <consortium name="DOE Joint Genome Institute"/>
            <person name="Tisserant E."/>
            <person name="Malbreil M."/>
            <person name="Kuo A."/>
            <person name="Kohler A."/>
            <person name="Symeonidi A."/>
            <person name="Balestrini R."/>
            <person name="Charron P."/>
            <person name="Duensing N."/>
            <person name="Frei-dit-Frey N."/>
            <person name="Gianinazzi-Pearson V."/>
            <person name="Gilbert B."/>
            <person name="Handa Y."/>
            <person name="Hijri M."/>
            <person name="Kaul R."/>
            <person name="Kawaguchi M."/>
            <person name="Krajinski F."/>
            <person name="Lammers P."/>
            <person name="Lapierre D."/>
            <person name="Masclaux F.G."/>
            <person name="Murat C."/>
            <person name="Morin E."/>
            <person name="Ndikumana S."/>
            <person name="Pagni M."/>
            <person name="Petitpierre D."/>
            <person name="Requena N."/>
            <person name="Rosikiewicz P."/>
            <person name="Riley R."/>
            <person name="Saito K."/>
            <person name="San Clemente H."/>
            <person name="Shapiro H."/>
            <person name="van Tuinen D."/>
            <person name="Becard G."/>
            <person name="Bonfante P."/>
            <person name="Paszkowski U."/>
            <person name="Shachar-Hill Y."/>
            <person name="Young J.P."/>
            <person name="Sanders I.R."/>
            <person name="Henrissat B."/>
            <person name="Rensing S.A."/>
            <person name="Grigoriev I.V."/>
            <person name="Corradi N."/>
            <person name="Roux C."/>
            <person name="Martin F."/>
        </authorList>
    </citation>
    <scope>NUCLEOTIDE SEQUENCE</scope>
    <source>
        <strain evidence="2">DAOM 197198</strain>
    </source>
</reference>
<accession>U9U2N9</accession>
<name>U9U2N9_RHIID</name>
<feature type="compositionally biased region" description="Polar residues" evidence="1">
    <location>
        <begin position="162"/>
        <end position="182"/>
    </location>
</feature>
<organism evidence="2">
    <name type="scientific">Rhizophagus irregularis (strain DAOM 181602 / DAOM 197198 / MUCL 43194)</name>
    <name type="common">Arbuscular mycorrhizal fungus</name>
    <name type="synonym">Glomus intraradices</name>
    <dbReference type="NCBI Taxonomy" id="747089"/>
    <lineage>
        <taxon>Eukaryota</taxon>
        <taxon>Fungi</taxon>
        <taxon>Fungi incertae sedis</taxon>
        <taxon>Mucoromycota</taxon>
        <taxon>Glomeromycotina</taxon>
        <taxon>Glomeromycetes</taxon>
        <taxon>Glomerales</taxon>
        <taxon>Glomeraceae</taxon>
        <taxon>Rhizophagus</taxon>
    </lineage>
</organism>
<protein>
    <submittedName>
        <fullName evidence="2">Uncharacterized protein</fullName>
    </submittedName>
</protein>
<feature type="region of interest" description="Disordered" evidence="1">
    <location>
        <begin position="159"/>
        <end position="182"/>
    </location>
</feature>
<dbReference type="AlphaFoldDB" id="U9U2N9"/>
<dbReference type="VEuPathDB" id="FungiDB:RhiirFUN_016622"/>
<feature type="compositionally biased region" description="Basic and acidic residues" evidence="1">
    <location>
        <begin position="41"/>
        <end position="52"/>
    </location>
</feature>
<evidence type="ECO:0000256" key="1">
    <source>
        <dbReference type="SAM" id="MobiDB-lite"/>
    </source>
</evidence>
<feature type="region of interest" description="Disordered" evidence="1">
    <location>
        <begin position="41"/>
        <end position="115"/>
    </location>
</feature>
<proteinExistence type="predicted"/>
<dbReference type="EMBL" id="KI284475">
    <property type="protein sequence ID" value="ESA12863.1"/>
    <property type="molecule type" value="Genomic_DNA"/>
</dbReference>
<gene>
    <name evidence="2" type="ORF">GLOINDRAFT_26668</name>
</gene>
<sequence length="182" mass="21463">MVRFWKKMVFLAYFKDKEQLDAAIAKDADANVDRTWIIHGRKEEKEEKDGRTFHGNGPQARKSPAGDEAQKGKRRIIGEQSDRSKVEDAEDDKGEGWMTYRGRGKGRSKNSRDTYRDRRVRSTFEHCREWNITEECNEEQFQRKIDKYLRQLWPLSKKNEGQKQSFSLKDTGRQANSFLPEV</sequence>